<organism evidence="2 3">
    <name type="scientific">Cadophora malorum</name>
    <dbReference type="NCBI Taxonomy" id="108018"/>
    <lineage>
        <taxon>Eukaryota</taxon>
        <taxon>Fungi</taxon>
        <taxon>Dikarya</taxon>
        <taxon>Ascomycota</taxon>
        <taxon>Pezizomycotina</taxon>
        <taxon>Leotiomycetes</taxon>
        <taxon>Helotiales</taxon>
        <taxon>Ploettnerulaceae</taxon>
        <taxon>Cadophora</taxon>
    </lineage>
</organism>
<sequence>MGKEIQPLLKHTEEPEQDREEDAAEKVRKSGLSIKSIFRQALNCHSFQFLCWLPEALKDLDKKDPDGGRTMNTNKKDGEQISGNGGEKGGEEQAENEFWTEGVCIMKVVRRKPNPDKDNSTSKDEDRQLYELTLSEWKVFQDLRKAVEIEDEQHAKEINHSEYRVV</sequence>
<evidence type="ECO:0000256" key="1">
    <source>
        <dbReference type="SAM" id="MobiDB-lite"/>
    </source>
</evidence>
<dbReference type="EMBL" id="JAFJYH010000113">
    <property type="protein sequence ID" value="KAG4419070.1"/>
    <property type="molecule type" value="Genomic_DNA"/>
</dbReference>
<accession>A0A8H7TCH5</accession>
<keyword evidence="3" id="KW-1185">Reference proteome</keyword>
<reference evidence="2" key="1">
    <citation type="submission" date="2021-02" db="EMBL/GenBank/DDBJ databases">
        <title>Genome sequence Cadophora malorum strain M34.</title>
        <authorList>
            <person name="Stefanovic E."/>
            <person name="Vu D."/>
            <person name="Scully C."/>
            <person name="Dijksterhuis J."/>
            <person name="Roader J."/>
            <person name="Houbraken J."/>
        </authorList>
    </citation>
    <scope>NUCLEOTIDE SEQUENCE</scope>
    <source>
        <strain evidence="2">M34</strain>
    </source>
</reference>
<name>A0A8H7TCH5_9HELO</name>
<proteinExistence type="predicted"/>
<evidence type="ECO:0000313" key="3">
    <source>
        <dbReference type="Proteomes" id="UP000664132"/>
    </source>
</evidence>
<dbReference type="Proteomes" id="UP000664132">
    <property type="component" value="Unassembled WGS sequence"/>
</dbReference>
<evidence type="ECO:0000313" key="2">
    <source>
        <dbReference type="EMBL" id="KAG4419070.1"/>
    </source>
</evidence>
<comment type="caution">
    <text evidence="2">The sequence shown here is derived from an EMBL/GenBank/DDBJ whole genome shotgun (WGS) entry which is preliminary data.</text>
</comment>
<protein>
    <submittedName>
        <fullName evidence="2">Uncharacterized protein</fullName>
    </submittedName>
</protein>
<feature type="region of interest" description="Disordered" evidence="1">
    <location>
        <begin position="61"/>
        <end position="96"/>
    </location>
</feature>
<gene>
    <name evidence="2" type="ORF">IFR04_007762</name>
</gene>
<dbReference type="AlphaFoldDB" id="A0A8H7TCH5"/>
<feature type="region of interest" description="Disordered" evidence="1">
    <location>
        <begin position="1"/>
        <end position="29"/>
    </location>
</feature>